<proteinExistence type="predicted"/>
<gene>
    <name evidence="1" type="ORF">DERYTH_LOCUS26690</name>
</gene>
<accession>A0A9N9KAW5</accession>
<comment type="caution">
    <text evidence="1">The sequence shown here is derived from an EMBL/GenBank/DDBJ whole genome shotgun (WGS) entry which is preliminary data.</text>
</comment>
<reference evidence="1" key="1">
    <citation type="submission" date="2021-06" db="EMBL/GenBank/DDBJ databases">
        <authorList>
            <person name="Kallberg Y."/>
            <person name="Tangrot J."/>
            <person name="Rosling A."/>
        </authorList>
    </citation>
    <scope>NUCLEOTIDE SEQUENCE</scope>
    <source>
        <strain evidence="1">MA453B</strain>
    </source>
</reference>
<dbReference type="AlphaFoldDB" id="A0A9N9KAW5"/>
<sequence>IYENAWSDFDQEEEWIVEEPSGSTGIKEVEPSLMQVEQEDFSVIEIKETPFKSYTFE</sequence>
<feature type="non-terminal residue" evidence="1">
    <location>
        <position position="1"/>
    </location>
</feature>
<evidence type="ECO:0000313" key="1">
    <source>
        <dbReference type="EMBL" id="CAG8818854.1"/>
    </source>
</evidence>
<evidence type="ECO:0000313" key="2">
    <source>
        <dbReference type="Proteomes" id="UP000789405"/>
    </source>
</evidence>
<organism evidence="1 2">
    <name type="scientific">Dentiscutata erythropus</name>
    <dbReference type="NCBI Taxonomy" id="1348616"/>
    <lineage>
        <taxon>Eukaryota</taxon>
        <taxon>Fungi</taxon>
        <taxon>Fungi incertae sedis</taxon>
        <taxon>Mucoromycota</taxon>
        <taxon>Glomeromycotina</taxon>
        <taxon>Glomeromycetes</taxon>
        <taxon>Diversisporales</taxon>
        <taxon>Gigasporaceae</taxon>
        <taxon>Dentiscutata</taxon>
    </lineage>
</organism>
<protein>
    <submittedName>
        <fullName evidence="1">3425_t:CDS:1</fullName>
    </submittedName>
</protein>
<dbReference type="EMBL" id="CAJVPY010057122">
    <property type="protein sequence ID" value="CAG8818854.1"/>
    <property type="molecule type" value="Genomic_DNA"/>
</dbReference>
<name>A0A9N9KAW5_9GLOM</name>
<keyword evidence="2" id="KW-1185">Reference proteome</keyword>
<dbReference type="Proteomes" id="UP000789405">
    <property type="component" value="Unassembled WGS sequence"/>
</dbReference>